<keyword evidence="2" id="KW-1133">Transmembrane helix</keyword>
<protein>
    <recommendedName>
        <fullName evidence="5">Domain of unknown function WSN domain-containing protein</fullName>
    </recommendedName>
</protein>
<sequence>MKKNLEHIRNITDPTHKDDPVAFVARLKDSEEYKAVLEKLDSFSDKLADTKSLVTALTISTTNQAQPVKESASQVSQNFQKLKTFVTDSNTFVGVLVKLRGIGEFESIEPVIKLRRKLSQLTKNKGNLDFPSLVQNIGKMQPKLKALEGEINKIKGLKNKETDVLMSLEDAKKDSDTLGSATRGIVSMKQMTKDPVDMKRLIHAVGTIDVERKSSRVKLSSDEEKSLDELSRLGGDINTLKSSISQYIFSVKASKSEKLSDHSDIFDKAASFNGIPTDFKTAIVSIEKLANDPSSSAPDLLRKDVPIWEKLDSIGLDFAKYQTALQSAKKSLSSLEATFAKFHGSSVVATSSPSNSSESEGDDNPSWGAFIKNLGIFTGIIVALLVIGIGGGMTFLHLKRKREMKRKGKTRGIEEGGGGKKSKGKKSKGKSTGATEKTGGDTETTGTPTTNNDTMSKSVTIQEEPKSKMKKTEKSKKKGDKKKKEKKSKK</sequence>
<dbReference type="PANTHER" id="PTHR32525">
    <property type="entry name" value="PROTEIN-TYROSINE-PHOSPHATASE"/>
    <property type="match status" value="1"/>
</dbReference>
<gene>
    <name evidence="3" type="ORF">GCK72_002751</name>
</gene>
<dbReference type="Proteomes" id="UP000483820">
    <property type="component" value="Chromosome I"/>
</dbReference>
<comment type="caution">
    <text evidence="3">The sequence shown here is derived from an EMBL/GenBank/DDBJ whole genome shotgun (WGS) entry which is preliminary data.</text>
</comment>
<feature type="compositionally biased region" description="Low complexity" evidence="1">
    <location>
        <begin position="430"/>
        <end position="454"/>
    </location>
</feature>
<feature type="compositionally biased region" description="Basic and acidic residues" evidence="1">
    <location>
        <begin position="463"/>
        <end position="472"/>
    </location>
</feature>
<name>A0A6A5HWZ0_CAERE</name>
<reference evidence="3 4" key="1">
    <citation type="submission" date="2019-12" db="EMBL/GenBank/DDBJ databases">
        <title>Chromosome-level assembly of the Caenorhabditis remanei genome.</title>
        <authorList>
            <person name="Teterina A.A."/>
            <person name="Willis J.H."/>
            <person name="Phillips P.C."/>
        </authorList>
    </citation>
    <scope>NUCLEOTIDE SEQUENCE [LARGE SCALE GENOMIC DNA]</scope>
    <source>
        <strain evidence="3 4">PX506</strain>
        <tissue evidence="3">Whole organism</tissue>
    </source>
</reference>
<dbReference type="AlphaFoldDB" id="A0A6A5HWZ0"/>
<evidence type="ECO:0000256" key="1">
    <source>
        <dbReference type="SAM" id="MobiDB-lite"/>
    </source>
</evidence>
<evidence type="ECO:0000313" key="3">
    <source>
        <dbReference type="EMBL" id="KAF1770927.1"/>
    </source>
</evidence>
<evidence type="ECO:0000313" key="4">
    <source>
        <dbReference type="Proteomes" id="UP000483820"/>
    </source>
</evidence>
<dbReference type="KEGG" id="crq:GCK72_002751"/>
<keyword evidence="2" id="KW-0812">Transmembrane</keyword>
<keyword evidence="2" id="KW-0472">Membrane</keyword>
<proteinExistence type="predicted"/>
<dbReference type="PANTHER" id="PTHR32525:SF0">
    <property type="entry name" value="DOMAIN OF UNKNOWN FUNCTION WSN DOMAIN-CONTAINING PROTEIN-RELATED"/>
    <property type="match status" value="1"/>
</dbReference>
<evidence type="ECO:0000256" key="2">
    <source>
        <dbReference type="SAM" id="Phobius"/>
    </source>
</evidence>
<feature type="compositionally biased region" description="Basic residues" evidence="1">
    <location>
        <begin position="473"/>
        <end position="490"/>
    </location>
</feature>
<feature type="compositionally biased region" description="Basic residues" evidence="1">
    <location>
        <begin position="420"/>
        <end position="429"/>
    </location>
</feature>
<evidence type="ECO:0008006" key="5">
    <source>
        <dbReference type="Google" id="ProtNLM"/>
    </source>
</evidence>
<organism evidence="3 4">
    <name type="scientific">Caenorhabditis remanei</name>
    <name type="common">Caenorhabditis vulgaris</name>
    <dbReference type="NCBI Taxonomy" id="31234"/>
    <lineage>
        <taxon>Eukaryota</taxon>
        <taxon>Metazoa</taxon>
        <taxon>Ecdysozoa</taxon>
        <taxon>Nematoda</taxon>
        <taxon>Chromadorea</taxon>
        <taxon>Rhabditida</taxon>
        <taxon>Rhabditina</taxon>
        <taxon>Rhabditomorpha</taxon>
        <taxon>Rhabditoidea</taxon>
        <taxon>Rhabditidae</taxon>
        <taxon>Peloderinae</taxon>
        <taxon>Caenorhabditis</taxon>
    </lineage>
</organism>
<dbReference type="EMBL" id="WUAV01000001">
    <property type="protein sequence ID" value="KAF1770927.1"/>
    <property type="molecule type" value="Genomic_DNA"/>
</dbReference>
<dbReference type="CTD" id="9810159"/>
<dbReference type="GeneID" id="9810159"/>
<feature type="transmembrane region" description="Helical" evidence="2">
    <location>
        <begin position="374"/>
        <end position="398"/>
    </location>
</feature>
<accession>A0A6A5HWZ0</accession>
<dbReference type="RefSeq" id="XP_053592223.1">
    <property type="nucleotide sequence ID" value="XM_053723578.1"/>
</dbReference>
<feature type="region of interest" description="Disordered" evidence="1">
    <location>
        <begin position="402"/>
        <end position="490"/>
    </location>
</feature>